<keyword evidence="1" id="KW-0805">Transcription regulation</keyword>
<evidence type="ECO:0000256" key="3">
    <source>
        <dbReference type="ARBA" id="ARBA00023163"/>
    </source>
</evidence>
<dbReference type="PROSITE" id="PS50977">
    <property type="entry name" value="HTH_TETR_2"/>
    <property type="match status" value="1"/>
</dbReference>
<comment type="caution">
    <text evidence="6">The sequence shown here is derived from an EMBL/GenBank/DDBJ whole genome shotgun (WGS) entry which is preliminary data.</text>
</comment>
<evidence type="ECO:0000256" key="1">
    <source>
        <dbReference type="ARBA" id="ARBA00023015"/>
    </source>
</evidence>
<dbReference type="InterPro" id="IPR036271">
    <property type="entry name" value="Tet_transcr_reg_TetR-rel_C_sf"/>
</dbReference>
<sequence>MAIEHGGSGDPRRSLELMWGIAPRPTRGPKQRLTIAQITAAAVAVADAEGLSALAMRRVAEQLGVSVMSLYTYVPGKGELIDLMVDGVLAELSTDFGENAGWRDRLGAIARDLWVLYRRHPWLLQVNATSRPPLGPHTIAVYEHQLWAVEGIGLSDVQMDSVILLISGYVQGAARGAVDSAQAEQSTGLTDLQWWEAHEPVLDKVMDPTRYPLAVRVGSAAGDAHQAAFNPDYNFTFGLERVLDGIAALIHKA</sequence>
<dbReference type="RefSeq" id="WP_163573470.1">
    <property type="nucleotide sequence ID" value="NZ_BAAANY010000008.1"/>
</dbReference>
<dbReference type="EMBL" id="BAAANY010000008">
    <property type="protein sequence ID" value="GAA1674591.1"/>
    <property type="molecule type" value="Genomic_DNA"/>
</dbReference>
<dbReference type="InterPro" id="IPR001647">
    <property type="entry name" value="HTH_TetR"/>
</dbReference>
<evidence type="ECO:0000256" key="2">
    <source>
        <dbReference type="ARBA" id="ARBA00023125"/>
    </source>
</evidence>
<accession>A0ABN2GP97</accession>
<feature type="DNA-binding region" description="H-T-H motif" evidence="4">
    <location>
        <begin position="55"/>
        <end position="74"/>
    </location>
</feature>
<proteinExistence type="predicted"/>
<dbReference type="Gene3D" id="1.10.357.10">
    <property type="entry name" value="Tetracycline Repressor, domain 2"/>
    <property type="match status" value="1"/>
</dbReference>
<dbReference type="InterPro" id="IPR004111">
    <property type="entry name" value="Repressor_TetR_C"/>
</dbReference>
<evidence type="ECO:0000256" key="4">
    <source>
        <dbReference type="PROSITE-ProRule" id="PRU00335"/>
    </source>
</evidence>
<organism evidence="6 7">
    <name type="scientific">Fodinicola feengrottensis</name>
    <dbReference type="NCBI Taxonomy" id="435914"/>
    <lineage>
        <taxon>Bacteria</taxon>
        <taxon>Bacillati</taxon>
        <taxon>Actinomycetota</taxon>
        <taxon>Actinomycetes</taxon>
        <taxon>Mycobacteriales</taxon>
        <taxon>Fodinicola</taxon>
    </lineage>
</organism>
<dbReference type="SUPFAM" id="SSF46689">
    <property type="entry name" value="Homeodomain-like"/>
    <property type="match status" value="1"/>
</dbReference>
<gene>
    <name evidence="6" type="ORF">GCM10009765_24980</name>
</gene>
<reference evidence="6 7" key="1">
    <citation type="journal article" date="2019" name="Int. J. Syst. Evol. Microbiol.">
        <title>The Global Catalogue of Microorganisms (GCM) 10K type strain sequencing project: providing services to taxonomists for standard genome sequencing and annotation.</title>
        <authorList>
            <consortium name="The Broad Institute Genomics Platform"/>
            <consortium name="The Broad Institute Genome Sequencing Center for Infectious Disease"/>
            <person name="Wu L."/>
            <person name="Ma J."/>
        </authorList>
    </citation>
    <scope>NUCLEOTIDE SEQUENCE [LARGE SCALE GENOMIC DNA]</scope>
    <source>
        <strain evidence="6 7">JCM 14718</strain>
    </source>
</reference>
<dbReference type="PANTHER" id="PTHR30055:SF151">
    <property type="entry name" value="TRANSCRIPTIONAL REGULATORY PROTEIN"/>
    <property type="match status" value="1"/>
</dbReference>
<dbReference type="Gene3D" id="1.10.10.60">
    <property type="entry name" value="Homeodomain-like"/>
    <property type="match status" value="1"/>
</dbReference>
<feature type="domain" description="HTH tetR-type" evidence="5">
    <location>
        <begin position="32"/>
        <end position="92"/>
    </location>
</feature>
<dbReference type="Proteomes" id="UP001500618">
    <property type="component" value="Unassembled WGS sequence"/>
</dbReference>
<dbReference type="SUPFAM" id="SSF48498">
    <property type="entry name" value="Tetracyclin repressor-like, C-terminal domain"/>
    <property type="match status" value="1"/>
</dbReference>
<keyword evidence="7" id="KW-1185">Reference proteome</keyword>
<dbReference type="InterPro" id="IPR009057">
    <property type="entry name" value="Homeodomain-like_sf"/>
</dbReference>
<protein>
    <submittedName>
        <fullName evidence="6">TetR/AcrR family transcriptional regulator</fullName>
    </submittedName>
</protein>
<keyword evidence="2 4" id="KW-0238">DNA-binding</keyword>
<evidence type="ECO:0000259" key="5">
    <source>
        <dbReference type="PROSITE" id="PS50977"/>
    </source>
</evidence>
<dbReference type="Pfam" id="PF02909">
    <property type="entry name" value="TetR_C_1"/>
    <property type="match status" value="1"/>
</dbReference>
<dbReference type="PANTHER" id="PTHR30055">
    <property type="entry name" value="HTH-TYPE TRANSCRIPTIONAL REGULATOR RUTR"/>
    <property type="match status" value="1"/>
</dbReference>
<evidence type="ECO:0000313" key="6">
    <source>
        <dbReference type="EMBL" id="GAA1674591.1"/>
    </source>
</evidence>
<dbReference type="Pfam" id="PF00440">
    <property type="entry name" value="TetR_N"/>
    <property type="match status" value="1"/>
</dbReference>
<dbReference type="InterPro" id="IPR050109">
    <property type="entry name" value="HTH-type_TetR-like_transc_reg"/>
</dbReference>
<keyword evidence="3" id="KW-0804">Transcription</keyword>
<evidence type="ECO:0000313" key="7">
    <source>
        <dbReference type="Proteomes" id="UP001500618"/>
    </source>
</evidence>
<name>A0ABN2GP97_9ACTN</name>